<dbReference type="InterPro" id="IPR048666">
    <property type="entry name" value="RedAm-like_C"/>
</dbReference>
<dbReference type="Proteomes" id="UP001612741">
    <property type="component" value="Unassembled WGS sequence"/>
</dbReference>
<feature type="domain" description="6-phosphogluconate dehydrogenase NADP-binding" evidence="3">
    <location>
        <begin position="2"/>
        <end position="149"/>
    </location>
</feature>
<dbReference type="EC" id="1.1.-.-" evidence="5"/>
<proteinExistence type="inferred from homology"/>
<protein>
    <submittedName>
        <fullName evidence="5">NAD(P)-dependent oxidoreductase</fullName>
        <ecNumber evidence="5">1.1.-.-</ecNumber>
    </submittedName>
</protein>
<dbReference type="InterPro" id="IPR015815">
    <property type="entry name" value="HIBADH-related"/>
</dbReference>
<evidence type="ECO:0000313" key="5">
    <source>
        <dbReference type="EMBL" id="MFI6497374.1"/>
    </source>
</evidence>
<keyword evidence="6" id="KW-1185">Reference proteome</keyword>
<reference evidence="5 6" key="1">
    <citation type="submission" date="2024-10" db="EMBL/GenBank/DDBJ databases">
        <title>The Natural Products Discovery Center: Release of the First 8490 Sequenced Strains for Exploring Actinobacteria Biosynthetic Diversity.</title>
        <authorList>
            <person name="Kalkreuter E."/>
            <person name="Kautsar S.A."/>
            <person name="Yang D."/>
            <person name="Bader C.D."/>
            <person name="Teijaro C.N."/>
            <person name="Fluegel L."/>
            <person name="Davis C.M."/>
            <person name="Simpson J.R."/>
            <person name="Lauterbach L."/>
            <person name="Steele A.D."/>
            <person name="Gui C."/>
            <person name="Meng S."/>
            <person name="Li G."/>
            <person name="Viehrig K."/>
            <person name="Ye F."/>
            <person name="Su P."/>
            <person name="Kiefer A.F."/>
            <person name="Nichols A."/>
            <person name="Cepeda A.J."/>
            <person name="Yan W."/>
            <person name="Fan B."/>
            <person name="Jiang Y."/>
            <person name="Adhikari A."/>
            <person name="Zheng C.-J."/>
            <person name="Schuster L."/>
            <person name="Cowan T.M."/>
            <person name="Smanski M.J."/>
            <person name="Chevrette M.G."/>
            <person name="De Carvalho L.P.S."/>
            <person name="Shen B."/>
        </authorList>
    </citation>
    <scope>NUCLEOTIDE SEQUENCE [LARGE SCALE GENOMIC DNA]</scope>
    <source>
        <strain evidence="5 6">NPDC050545</strain>
    </source>
</reference>
<accession>A0ABW7YS94</accession>
<dbReference type="Pfam" id="PF03446">
    <property type="entry name" value="NAD_binding_2"/>
    <property type="match status" value="1"/>
</dbReference>
<dbReference type="PANTHER" id="PTHR43580">
    <property type="entry name" value="OXIDOREDUCTASE GLYR1-RELATED"/>
    <property type="match status" value="1"/>
</dbReference>
<dbReference type="Gene3D" id="3.40.50.720">
    <property type="entry name" value="NAD(P)-binding Rossmann-like Domain"/>
    <property type="match status" value="1"/>
</dbReference>
<dbReference type="Gene3D" id="1.10.1040.10">
    <property type="entry name" value="N-(1-d-carboxylethyl)-l-norvaline Dehydrogenase, domain 2"/>
    <property type="match status" value="1"/>
</dbReference>
<gene>
    <name evidence="5" type="ORF">ACIBG2_08325</name>
</gene>
<dbReference type="RefSeq" id="WP_397080155.1">
    <property type="nucleotide sequence ID" value="NZ_JBITGY010000002.1"/>
</dbReference>
<organism evidence="5 6">
    <name type="scientific">Nonomuraea typhae</name>
    <dbReference type="NCBI Taxonomy" id="2603600"/>
    <lineage>
        <taxon>Bacteria</taxon>
        <taxon>Bacillati</taxon>
        <taxon>Actinomycetota</taxon>
        <taxon>Actinomycetes</taxon>
        <taxon>Streptosporangiales</taxon>
        <taxon>Streptosporangiaceae</taxon>
        <taxon>Nonomuraea</taxon>
    </lineage>
</organism>
<dbReference type="GO" id="GO:0016491">
    <property type="term" value="F:oxidoreductase activity"/>
    <property type="evidence" value="ECO:0007669"/>
    <property type="project" value="UniProtKB-KW"/>
</dbReference>
<dbReference type="InterPro" id="IPR036291">
    <property type="entry name" value="NAD(P)-bd_dom_sf"/>
</dbReference>
<evidence type="ECO:0000259" key="4">
    <source>
        <dbReference type="Pfam" id="PF21761"/>
    </source>
</evidence>
<comment type="caution">
    <text evidence="5">The sequence shown here is derived from an EMBL/GenBank/DDBJ whole genome shotgun (WGS) entry which is preliminary data.</text>
</comment>
<evidence type="ECO:0000313" key="6">
    <source>
        <dbReference type="Proteomes" id="UP001612741"/>
    </source>
</evidence>
<comment type="similarity">
    <text evidence="1">Belongs to the HIBADH-related family.</text>
</comment>
<evidence type="ECO:0000256" key="1">
    <source>
        <dbReference type="ARBA" id="ARBA00009080"/>
    </source>
</evidence>
<dbReference type="PIRSF" id="PIRSF000103">
    <property type="entry name" value="HIBADH"/>
    <property type="match status" value="1"/>
</dbReference>
<dbReference type="EMBL" id="JBITGY010000002">
    <property type="protein sequence ID" value="MFI6497374.1"/>
    <property type="molecule type" value="Genomic_DNA"/>
</dbReference>
<feature type="domain" description="NADPH-dependent reductive aminase-like C-terminal" evidence="4">
    <location>
        <begin position="158"/>
        <end position="282"/>
    </location>
</feature>
<dbReference type="SUPFAM" id="SSF48179">
    <property type="entry name" value="6-phosphogluconate dehydrogenase C-terminal domain-like"/>
    <property type="match status" value="1"/>
</dbReference>
<evidence type="ECO:0000256" key="2">
    <source>
        <dbReference type="ARBA" id="ARBA00023002"/>
    </source>
</evidence>
<dbReference type="InterPro" id="IPR008927">
    <property type="entry name" value="6-PGluconate_DH-like_C_sf"/>
</dbReference>
<dbReference type="InterPro" id="IPR013328">
    <property type="entry name" value="6PGD_dom2"/>
</dbReference>
<sequence length="283" mass="29518">MQVTVIGLGPMGHAMAAAYLDKGYDVTVWNRTPAKAAALVARGARLAPGVAAALKAGDLVVMSLTDYDAVHAILEQAPEALAGRTVANLTSDTPERARAEAAWIAAHGGVQLTGGVQTPPPGIGTPGAETYYSGDAAALEAHRAALEVLTGIDYLGEDPGLAALYYQIGMDMFWTGLTGYLHGQALASAHGIPAEKFLEQAVKTMNFEYFARFYAPRIDAGDHAGDVDTVTMAVASLEHVVHTAEAAGLDTGVPRAVLETFRRAHAAGHGGDSLTRLTETLKE</sequence>
<keyword evidence="2 5" id="KW-0560">Oxidoreductase</keyword>
<name>A0ABW7YS94_9ACTN</name>
<dbReference type="Pfam" id="PF21761">
    <property type="entry name" value="RedAm-like_C"/>
    <property type="match status" value="1"/>
</dbReference>
<dbReference type="PANTHER" id="PTHR43580:SF2">
    <property type="entry name" value="CYTOKINE-LIKE NUCLEAR FACTOR N-PAC"/>
    <property type="match status" value="1"/>
</dbReference>
<dbReference type="InterPro" id="IPR051265">
    <property type="entry name" value="HIBADH-related_NP60_sf"/>
</dbReference>
<evidence type="ECO:0000259" key="3">
    <source>
        <dbReference type="Pfam" id="PF03446"/>
    </source>
</evidence>
<dbReference type="SUPFAM" id="SSF51735">
    <property type="entry name" value="NAD(P)-binding Rossmann-fold domains"/>
    <property type="match status" value="1"/>
</dbReference>
<dbReference type="InterPro" id="IPR006115">
    <property type="entry name" value="6PGDH_NADP-bd"/>
</dbReference>